<dbReference type="PRINTS" id="PR00458">
    <property type="entry name" value="PEROXIDASE"/>
</dbReference>
<feature type="binding site" evidence="17">
    <location>
        <position position="124"/>
    </location>
    <ligand>
        <name>Ca(2+)</name>
        <dbReference type="ChEBI" id="CHEBI:29108"/>
        <label>1</label>
    </ligand>
</feature>
<keyword evidence="6 20" id="KW-0575">Peroxidase</keyword>
<organism evidence="23">
    <name type="scientific">Opuntia streptacantha</name>
    <name type="common">Prickly pear cactus</name>
    <name type="synonym">Opuntia cardona</name>
    <dbReference type="NCBI Taxonomy" id="393608"/>
    <lineage>
        <taxon>Eukaryota</taxon>
        <taxon>Viridiplantae</taxon>
        <taxon>Streptophyta</taxon>
        <taxon>Embryophyta</taxon>
        <taxon>Tracheophyta</taxon>
        <taxon>Spermatophyta</taxon>
        <taxon>Magnoliopsida</taxon>
        <taxon>eudicotyledons</taxon>
        <taxon>Gunneridae</taxon>
        <taxon>Pentapetalae</taxon>
        <taxon>Caryophyllales</taxon>
        <taxon>Cactineae</taxon>
        <taxon>Cactaceae</taxon>
        <taxon>Opuntioideae</taxon>
        <taxon>Opuntia</taxon>
    </lineage>
</organism>
<evidence type="ECO:0000256" key="16">
    <source>
        <dbReference type="PIRSR" id="PIRSR600823-2"/>
    </source>
</evidence>
<evidence type="ECO:0000256" key="12">
    <source>
        <dbReference type="ARBA" id="ARBA00023004"/>
    </source>
</evidence>
<feature type="binding site" description="axial binding residue" evidence="17">
    <location>
        <position position="249"/>
    </location>
    <ligand>
        <name>heme b</name>
        <dbReference type="ChEBI" id="CHEBI:60344"/>
    </ligand>
    <ligandPart>
        <name>Fe</name>
        <dbReference type="ChEBI" id="CHEBI:18248"/>
    </ligandPart>
</feature>
<dbReference type="InterPro" id="IPR010255">
    <property type="entry name" value="Haem_peroxidase_sf"/>
</dbReference>
<keyword evidence="20" id="KW-0376">Hydrogen peroxide</keyword>
<feature type="transmembrane region" description="Helical" evidence="21">
    <location>
        <begin position="39"/>
        <end position="58"/>
    </location>
</feature>
<feature type="disulfide bond" evidence="19">
    <location>
        <begin position="89"/>
        <end position="170"/>
    </location>
</feature>
<evidence type="ECO:0000256" key="13">
    <source>
        <dbReference type="ARBA" id="ARBA00023157"/>
    </source>
</evidence>
<keyword evidence="8 17" id="KW-0479">Metal-binding</keyword>
<keyword evidence="14" id="KW-0325">Glycoprotein</keyword>
<keyword evidence="13 19" id="KW-1015">Disulfide bond</keyword>
<evidence type="ECO:0000256" key="14">
    <source>
        <dbReference type="ARBA" id="ARBA00023180"/>
    </source>
</evidence>
<comment type="cofactor">
    <cofactor evidence="17 20">
        <name>Ca(2+)</name>
        <dbReference type="ChEBI" id="CHEBI:29108"/>
    </cofactor>
    <text evidence="17 20">Binds 2 calcium ions per subunit.</text>
</comment>
<dbReference type="CDD" id="cd00693">
    <property type="entry name" value="secretory_peroxidase"/>
    <property type="match status" value="1"/>
</dbReference>
<dbReference type="GO" id="GO:0006979">
    <property type="term" value="P:response to oxidative stress"/>
    <property type="evidence" value="ECO:0007669"/>
    <property type="project" value="UniProtKB-UniRule"/>
</dbReference>
<dbReference type="GO" id="GO:0140825">
    <property type="term" value="F:lactoperoxidase activity"/>
    <property type="evidence" value="ECO:0007669"/>
    <property type="project" value="UniProtKB-EC"/>
</dbReference>
<sequence>MKFDTRGRPHFAYKLQCSPVTPQYNQGLRRHNTQNFRKMASLIASLFYFLLIISPMMGEKTSYGPKSKTSECPVPVVPGLSYTYYDDTCPFVQSIIGEYLSEVFQSDITQAAGLLRLHFHDCFVQGCDGSVLLDGSESGPSEQDAPPNLTLRKESFKIINELQSLIQYYCGPVVSCSDIVALAARDSVYLVGGPYYDMPLGRKDSLNFATLDITLANLPAPSSNTTTLLTAFATKNFTMIDLVALSGGHTIGRGHCTSFTDRLYPIQDPTMDQTFANNLKLTCPAPNTDNTTVLDIRSPYIFDNKYYVDLVNRQGLFTSDQDLYTDLRTRGIVTSFATDQCLFFETFVIAMLKMGQLSVLTGNQGEIRLNCSARNPCSMGQWSVVDGGKQQGGLSQY</sequence>
<evidence type="ECO:0000256" key="19">
    <source>
        <dbReference type="PIRSR" id="PIRSR600823-5"/>
    </source>
</evidence>
<dbReference type="PROSITE" id="PS00436">
    <property type="entry name" value="PEROXIDASE_2"/>
    <property type="match status" value="1"/>
</dbReference>
<dbReference type="Gene3D" id="1.10.520.10">
    <property type="match status" value="1"/>
</dbReference>
<dbReference type="EMBL" id="GISG01184813">
    <property type="protein sequence ID" value="MBA4654787.1"/>
    <property type="molecule type" value="Transcribed_RNA"/>
</dbReference>
<dbReference type="GO" id="GO:0042744">
    <property type="term" value="P:hydrogen peroxide catabolic process"/>
    <property type="evidence" value="ECO:0007669"/>
    <property type="project" value="UniProtKB-KW"/>
</dbReference>
<dbReference type="AlphaFoldDB" id="A0A7C9E0I6"/>
<dbReference type="InterPro" id="IPR033905">
    <property type="entry name" value="Secretory_peroxidase"/>
</dbReference>
<protein>
    <recommendedName>
        <fullName evidence="5 20">Peroxidase</fullName>
        <ecNumber evidence="5 20">1.11.1.7</ecNumber>
    </recommendedName>
</protein>
<dbReference type="GO" id="GO:0005576">
    <property type="term" value="C:extracellular region"/>
    <property type="evidence" value="ECO:0007669"/>
    <property type="project" value="UniProtKB-SubCell"/>
</dbReference>
<keyword evidence="9" id="KW-0732">Signal</keyword>
<keyword evidence="21" id="KW-0472">Membrane</keyword>
<feature type="domain" description="Plant heme peroxidase family profile" evidence="22">
    <location>
        <begin position="79"/>
        <end position="375"/>
    </location>
</feature>
<feature type="binding site" evidence="17">
    <location>
        <position position="250"/>
    </location>
    <ligand>
        <name>Ca(2+)</name>
        <dbReference type="ChEBI" id="CHEBI:29108"/>
        <label>2</label>
    </ligand>
</feature>
<reference evidence="23" key="1">
    <citation type="journal article" date="2013" name="J. Plant Res.">
        <title>Effect of fungi and light on seed germination of three Opuntia species from semiarid lands of central Mexico.</title>
        <authorList>
            <person name="Delgado-Sanchez P."/>
            <person name="Jimenez-Bremont J.F."/>
            <person name="Guerrero-Gonzalez Mde L."/>
            <person name="Flores J."/>
        </authorList>
    </citation>
    <scope>NUCLEOTIDE SEQUENCE</scope>
    <source>
        <tissue evidence="23">Cladode</tissue>
    </source>
</reference>
<dbReference type="PROSITE" id="PS00435">
    <property type="entry name" value="PEROXIDASE_1"/>
    <property type="match status" value="1"/>
</dbReference>
<keyword evidence="7 20" id="KW-0349">Heme</keyword>
<evidence type="ECO:0000256" key="18">
    <source>
        <dbReference type="PIRSR" id="PIRSR600823-4"/>
    </source>
</evidence>
<evidence type="ECO:0000256" key="3">
    <source>
        <dbReference type="ARBA" id="ARBA00004613"/>
    </source>
</evidence>
<dbReference type="Pfam" id="PF00141">
    <property type="entry name" value="peroxidase"/>
    <property type="match status" value="1"/>
</dbReference>
<dbReference type="InterPro" id="IPR019794">
    <property type="entry name" value="Peroxidases_AS"/>
</dbReference>
<comment type="cofactor">
    <cofactor evidence="17 20">
        <name>heme b</name>
        <dbReference type="ChEBI" id="CHEBI:60344"/>
    </cofactor>
    <text evidence="17 20">Binds 1 heme b (iron(II)-protoporphyrin IX) group per subunit.</text>
</comment>
<evidence type="ECO:0000256" key="17">
    <source>
        <dbReference type="PIRSR" id="PIRSR600823-3"/>
    </source>
</evidence>
<accession>A0A7C9E0I6</accession>
<keyword evidence="12 17" id="KW-0408">Iron</keyword>
<feature type="binding site" evidence="17">
    <location>
        <position position="121"/>
    </location>
    <ligand>
        <name>Ca(2+)</name>
        <dbReference type="ChEBI" id="CHEBI:29108"/>
        <label>1</label>
    </ligand>
</feature>
<dbReference type="GO" id="GO:0046872">
    <property type="term" value="F:metal ion binding"/>
    <property type="evidence" value="ECO:0007669"/>
    <property type="project" value="UniProtKB-UniRule"/>
</dbReference>
<dbReference type="InterPro" id="IPR019793">
    <property type="entry name" value="Peroxidases_heam-ligand_BS"/>
</dbReference>
<feature type="active site" description="Proton acceptor" evidence="15">
    <location>
        <position position="120"/>
    </location>
</feature>
<dbReference type="InterPro" id="IPR000823">
    <property type="entry name" value="Peroxidase_pln"/>
</dbReference>
<proteinExistence type="inferred from homology"/>
<dbReference type="FunFam" id="1.10.520.10:FF:000009">
    <property type="entry name" value="Peroxidase"/>
    <property type="match status" value="1"/>
</dbReference>
<keyword evidence="21" id="KW-1133">Transmembrane helix</keyword>
<evidence type="ECO:0000259" key="22">
    <source>
        <dbReference type="PROSITE" id="PS50873"/>
    </source>
</evidence>
<dbReference type="Gene3D" id="1.10.420.10">
    <property type="entry name" value="Peroxidase, domain 2"/>
    <property type="match status" value="1"/>
</dbReference>
<keyword evidence="20" id="KW-0964">Secreted</keyword>
<comment type="function">
    <text evidence="2">Removal of H(2)O(2), oxidation of toxic reductants, biosynthesis and degradation of lignin, suberization, auxin catabolism, response to environmental stresses such as wounding, pathogen attack and oxidative stress. These functions might be dependent on each isozyme/isoform in each plant tissue.</text>
</comment>
<dbReference type="PANTHER" id="PTHR31517">
    <property type="match status" value="1"/>
</dbReference>
<evidence type="ECO:0000256" key="1">
    <source>
        <dbReference type="ARBA" id="ARBA00000189"/>
    </source>
</evidence>
<evidence type="ECO:0000256" key="7">
    <source>
        <dbReference type="ARBA" id="ARBA00022617"/>
    </source>
</evidence>
<dbReference type="SUPFAM" id="SSF48113">
    <property type="entry name" value="Heme-dependent peroxidases"/>
    <property type="match status" value="1"/>
</dbReference>
<evidence type="ECO:0000256" key="5">
    <source>
        <dbReference type="ARBA" id="ARBA00012313"/>
    </source>
</evidence>
<keyword evidence="10 17" id="KW-0106">Calcium</keyword>
<feature type="binding site" evidence="17">
    <location>
        <position position="126"/>
    </location>
    <ligand>
        <name>Ca(2+)</name>
        <dbReference type="ChEBI" id="CHEBI:29108"/>
        <label>1</label>
    </ligand>
</feature>
<dbReference type="PROSITE" id="PS50873">
    <property type="entry name" value="PEROXIDASE_4"/>
    <property type="match status" value="1"/>
</dbReference>
<comment type="subcellular location">
    <subcellularLocation>
        <location evidence="3 20">Secreted</location>
    </subcellularLocation>
</comment>
<feature type="binding site" evidence="17">
    <location>
        <position position="142"/>
    </location>
    <ligand>
        <name>Ca(2+)</name>
        <dbReference type="ChEBI" id="CHEBI:29108"/>
        <label>1</label>
    </ligand>
</feature>
<evidence type="ECO:0000256" key="2">
    <source>
        <dbReference type="ARBA" id="ARBA00002322"/>
    </source>
</evidence>
<evidence type="ECO:0000256" key="8">
    <source>
        <dbReference type="ARBA" id="ARBA00022723"/>
    </source>
</evidence>
<evidence type="ECO:0000256" key="21">
    <source>
        <dbReference type="SAM" id="Phobius"/>
    </source>
</evidence>
<comment type="catalytic activity">
    <reaction evidence="1 20">
        <text>2 a phenolic donor + H2O2 = 2 a phenolic radical donor + 2 H2O</text>
        <dbReference type="Rhea" id="RHEA:56136"/>
        <dbReference type="ChEBI" id="CHEBI:15377"/>
        <dbReference type="ChEBI" id="CHEBI:16240"/>
        <dbReference type="ChEBI" id="CHEBI:139520"/>
        <dbReference type="ChEBI" id="CHEBI:139521"/>
        <dbReference type="EC" id="1.11.1.7"/>
    </reaction>
</comment>
<feature type="binding site" evidence="17">
    <location>
        <position position="130"/>
    </location>
    <ligand>
        <name>Ca(2+)</name>
        <dbReference type="ChEBI" id="CHEBI:29108"/>
        <label>1</label>
    </ligand>
</feature>
<keyword evidence="11 20" id="KW-0560">Oxidoreductase</keyword>
<feature type="site" description="Transition state stabilizer" evidence="18">
    <location>
        <position position="116"/>
    </location>
</feature>
<evidence type="ECO:0000256" key="4">
    <source>
        <dbReference type="ARBA" id="ARBA00006873"/>
    </source>
</evidence>
<dbReference type="FunFam" id="1.10.420.10:FF:000006">
    <property type="entry name" value="Peroxidase"/>
    <property type="match status" value="1"/>
</dbReference>
<dbReference type="InterPro" id="IPR002016">
    <property type="entry name" value="Haem_peroxidase"/>
</dbReference>
<evidence type="ECO:0000256" key="9">
    <source>
        <dbReference type="ARBA" id="ARBA00022729"/>
    </source>
</evidence>
<evidence type="ECO:0000256" key="15">
    <source>
        <dbReference type="PIRSR" id="PIRSR600823-1"/>
    </source>
</evidence>
<feature type="disulfide bond" evidence="19">
    <location>
        <begin position="122"/>
        <end position="127"/>
    </location>
</feature>
<dbReference type="EC" id="1.11.1.7" evidence="5 20"/>
<keyword evidence="21" id="KW-0812">Transmembrane</keyword>
<evidence type="ECO:0000256" key="10">
    <source>
        <dbReference type="ARBA" id="ARBA00022837"/>
    </source>
</evidence>
<feature type="binding site" evidence="17">
    <location>
        <position position="303"/>
    </location>
    <ligand>
        <name>Ca(2+)</name>
        <dbReference type="ChEBI" id="CHEBI:29108"/>
        <label>2</label>
    </ligand>
</feature>
<reference evidence="23" key="2">
    <citation type="submission" date="2020-07" db="EMBL/GenBank/DDBJ databases">
        <authorList>
            <person name="Vera ALvarez R."/>
            <person name="Arias-Moreno D.M."/>
            <person name="Jimenez-Jacinto V."/>
            <person name="Jimenez-Bremont J.F."/>
            <person name="Swaminathan K."/>
            <person name="Moose S.P."/>
            <person name="Guerrero-Gonzalez M.L."/>
            <person name="Marino-Ramirez L."/>
            <person name="Landsman D."/>
            <person name="Rodriguez-Kessler M."/>
            <person name="Delgado-Sanchez P."/>
        </authorList>
    </citation>
    <scope>NUCLEOTIDE SEQUENCE</scope>
    <source>
        <tissue evidence="23">Cladode</tissue>
    </source>
</reference>
<feature type="binding site" evidence="17">
    <location>
        <position position="128"/>
    </location>
    <ligand>
        <name>Ca(2+)</name>
        <dbReference type="ChEBI" id="CHEBI:29108"/>
        <label>1</label>
    </ligand>
</feature>
<feature type="binding site" evidence="17">
    <location>
        <position position="295"/>
    </location>
    <ligand>
        <name>Ca(2+)</name>
        <dbReference type="ChEBI" id="CHEBI:29108"/>
        <label>2</label>
    </ligand>
</feature>
<evidence type="ECO:0000256" key="6">
    <source>
        <dbReference type="ARBA" id="ARBA00022559"/>
    </source>
</evidence>
<dbReference type="PANTHER" id="PTHR31517:SF48">
    <property type="entry name" value="PEROXIDASE 16-RELATED"/>
    <property type="match status" value="1"/>
</dbReference>
<evidence type="ECO:0000256" key="11">
    <source>
        <dbReference type="ARBA" id="ARBA00023002"/>
    </source>
</evidence>
<feature type="disulfide bond" evidence="19">
    <location>
        <begin position="256"/>
        <end position="283"/>
    </location>
</feature>
<comment type="similarity">
    <text evidence="4">Belongs to the peroxidase family. Ascorbate peroxidase subfamily.</text>
</comment>
<evidence type="ECO:0000313" key="23">
    <source>
        <dbReference type="EMBL" id="MBA4654787.1"/>
    </source>
</evidence>
<dbReference type="PRINTS" id="PR00461">
    <property type="entry name" value="PLPEROXIDASE"/>
</dbReference>
<dbReference type="GO" id="GO:0020037">
    <property type="term" value="F:heme binding"/>
    <property type="evidence" value="ECO:0007669"/>
    <property type="project" value="UniProtKB-UniRule"/>
</dbReference>
<feature type="binding site" evidence="16">
    <location>
        <position position="219"/>
    </location>
    <ligand>
        <name>substrate</name>
    </ligand>
</feature>
<feature type="disulfide bond" evidence="19">
    <location>
        <begin position="176"/>
        <end position="371"/>
    </location>
</feature>
<evidence type="ECO:0000256" key="20">
    <source>
        <dbReference type="RuleBase" id="RU362060"/>
    </source>
</evidence>
<comment type="similarity">
    <text evidence="20">Belongs to the peroxidase family. Classical plant (class III) peroxidase subfamily.</text>
</comment>
<name>A0A7C9E0I6_OPUST</name>